<dbReference type="InterPro" id="IPR049730">
    <property type="entry name" value="SNF2/RAD54-like_C"/>
</dbReference>
<feature type="compositionally biased region" description="Basic and acidic residues" evidence="3">
    <location>
        <begin position="591"/>
        <end position="605"/>
    </location>
</feature>
<keyword evidence="2" id="KW-0863">Zinc-finger</keyword>
<dbReference type="CDD" id="cd18793">
    <property type="entry name" value="SF2_C_SNF"/>
    <property type="match status" value="1"/>
</dbReference>
<keyword evidence="1" id="KW-0378">Hydrolase</keyword>
<dbReference type="CDD" id="cd18012">
    <property type="entry name" value="DEXQc_arch_SWI2_SNF2"/>
    <property type="match status" value="1"/>
</dbReference>
<dbReference type="Pfam" id="PF00271">
    <property type="entry name" value="Helicase_C"/>
    <property type="match status" value="1"/>
</dbReference>
<organism evidence="7 8">
    <name type="scientific">Bifidobacterium miconis</name>
    <dbReference type="NCBI Taxonomy" id="2834435"/>
    <lineage>
        <taxon>Bacteria</taxon>
        <taxon>Bacillati</taxon>
        <taxon>Actinomycetota</taxon>
        <taxon>Actinomycetes</taxon>
        <taxon>Bifidobacteriales</taxon>
        <taxon>Bifidobacteriaceae</taxon>
        <taxon>Bifidobacterium</taxon>
    </lineage>
</organism>
<feature type="domain" description="SWIM-type" evidence="4">
    <location>
        <begin position="122"/>
        <end position="164"/>
    </location>
</feature>
<keyword evidence="2" id="KW-0862">Zinc</keyword>
<evidence type="ECO:0000259" key="5">
    <source>
        <dbReference type="PROSITE" id="PS51192"/>
    </source>
</evidence>
<evidence type="ECO:0000256" key="2">
    <source>
        <dbReference type="PROSITE-ProRule" id="PRU00325"/>
    </source>
</evidence>
<dbReference type="PROSITE" id="PS51194">
    <property type="entry name" value="HELICASE_CTER"/>
    <property type="match status" value="1"/>
</dbReference>
<dbReference type="Pfam" id="PF04434">
    <property type="entry name" value="SWIM"/>
    <property type="match status" value="1"/>
</dbReference>
<dbReference type="PROSITE" id="PS50966">
    <property type="entry name" value="ZF_SWIM"/>
    <property type="match status" value="1"/>
</dbReference>
<dbReference type="PANTHER" id="PTHR45629">
    <property type="entry name" value="SNF2/RAD54 FAMILY MEMBER"/>
    <property type="match status" value="1"/>
</dbReference>
<evidence type="ECO:0000313" key="7">
    <source>
        <dbReference type="EMBL" id="MBW3093066.1"/>
    </source>
</evidence>
<dbReference type="SMART" id="SM00487">
    <property type="entry name" value="DEXDc"/>
    <property type="match status" value="1"/>
</dbReference>
<keyword evidence="7" id="KW-0547">Nucleotide-binding</keyword>
<dbReference type="EMBL" id="JAHBBH010000026">
    <property type="protein sequence ID" value="MBW3093066.1"/>
    <property type="molecule type" value="Genomic_DNA"/>
</dbReference>
<evidence type="ECO:0000256" key="3">
    <source>
        <dbReference type="SAM" id="MobiDB-lite"/>
    </source>
</evidence>
<dbReference type="InterPro" id="IPR000330">
    <property type="entry name" value="SNF2_N"/>
</dbReference>
<feature type="domain" description="Helicase C-terminal" evidence="6">
    <location>
        <begin position="1262"/>
        <end position="1412"/>
    </location>
</feature>
<evidence type="ECO:0000259" key="6">
    <source>
        <dbReference type="PROSITE" id="PS51194"/>
    </source>
</evidence>
<dbReference type="SMART" id="SM00490">
    <property type="entry name" value="HELICc"/>
    <property type="match status" value="1"/>
</dbReference>
<keyword evidence="7" id="KW-0067">ATP-binding</keyword>
<accession>A0ABS6WIM8</accession>
<evidence type="ECO:0000313" key="8">
    <source>
        <dbReference type="Proteomes" id="UP000700815"/>
    </source>
</evidence>
<dbReference type="GO" id="GO:0004386">
    <property type="term" value="F:helicase activity"/>
    <property type="evidence" value="ECO:0007669"/>
    <property type="project" value="UniProtKB-KW"/>
</dbReference>
<feature type="domain" description="Helicase ATP-binding" evidence="5">
    <location>
        <begin position="875"/>
        <end position="1086"/>
    </location>
</feature>
<keyword evidence="8" id="KW-1185">Reference proteome</keyword>
<dbReference type="Pfam" id="PF08455">
    <property type="entry name" value="SNF2_assoc"/>
    <property type="match status" value="1"/>
</dbReference>
<protein>
    <submittedName>
        <fullName evidence="7">DEAD/DEAH box helicase</fullName>
    </submittedName>
</protein>
<name>A0ABS6WIM8_9BIFI</name>
<gene>
    <name evidence="7" type="ORF">KIH79_09050</name>
</gene>
<dbReference type="Pfam" id="PF00176">
    <property type="entry name" value="SNF2-rel_dom"/>
    <property type="match status" value="1"/>
</dbReference>
<sequence length="1429" mass="154254">MEGASMGFGSRKGRPSYRDIAKFLGLYGDGRGTGDVDDDDDEYGYDDYDDYGEDAGVTYGGSRSLSEAVPDKTLRHLAGNAYWRAQDVIDSGRMHECTSAPIAQGIELAALVASTYESEDDYRVWADIDARAHDVVKAHCTCPAFDRSTSGYCKHVIALIMHYNQAAYEFRNIPGSAADEVERKASAATSRPLALFMRQRDDALAQASKDRQLGLLKEISKIADAGGTAGGNSAGAQAVRTMPPNSVGLRVGVSAAYGDGWDVRLRIVVHGTGVSYVVKNIAGLLQAVRGREFVSYGKKLAFVHTREAFDERSRRVLDLIGRAVRIRASVGGDDPYRSYYRRKSDDAELRLSDDEIVELFDLYAGADDTIDYAPDGRFMLPSLPTRVVAGDPDPGLSVVPVTDRPVNGQRTLSGMPGADEANAEPKITGYAIRHTQCVEAVVAGESSSYMIVRPLPRSVIEADDATFANVSVESRALGRQTAMFAREHGGVSPAVIYRCGDAMAERGELLQLLCGSNDQSTMMLNAADADLFARTVLPDLVAPESPQPNADGLADVGHTAEDRSAGVATQADGRVPEDGPHGDGGTGLVRAGKDQPDSDAAEGKEAGPSAEPALSVDVPDSLRRLMRVPCRIAFYFDRDQHGISCDARAYYGTDMFHVFDGIGRTPADARRDKDTERLAVEAVLHYFPRPAGPVALLPDDDDEAIYKLLTEGLTVFRGLGDVYATPAFDGMTAMPRPTIRFGLSVASDLVRISPIADEIDPADVPALLAAYRRKRRFHRLGNGAFVDLRNVDATAVDDLSADLGIKPSDFERGAIDVPAYEAYYLDHEVDDAGKDDSFRTYLNGLRVIDPATYRVPDALANVLRPYQAEGFRWLNAVCDKGFGGILADEMGLGKSVQLLSFLLARQAESRVAHQPSLIVCPASLVYNWAAEAAKFAPDLRVETVAGGKASRRALLDRIRLVQAHDGADGADAADATTGTAVAGASETTTPATDARVEDATADAALPVMPDLLVTSYDLLRRDIEDYAGIDFFCMALDEAQYIKNAATKASKAVRQVGARHRFALTGTPIENRLSELWSIFDFLMPGMLGRYAHFRERFEMPILSGDGRAQGKLQAFVGPFILRRLKSQVLKDLPDKIENVITVQLEGEQRKLYAALEQQLRAVVLKQKPEDFNTGKIQILAQLTRLRQVCCDPRLIYENTGASDDESRARSGVGGALSEASASAASAAAVPSALPSSPAQGAGPARKPGRPSKKVTSAKLDAITELVDSCRDAGKKMLIFSQFTSYLDLIAERLHAAGVEYDMITGATPKKQRVELVDRFNQDDTPVFLISLKAGNTGLNLTGACVVVHADPWWNAAAQNQATDRAHRIGQTQDVNVYQIVAKDTIEERIINLQKAKTDLASRFVDAAATATGSSVASLTKEDLLALLG</sequence>
<dbReference type="InterPro" id="IPR001650">
    <property type="entry name" value="Helicase_C-like"/>
</dbReference>
<evidence type="ECO:0000259" key="4">
    <source>
        <dbReference type="PROSITE" id="PS50966"/>
    </source>
</evidence>
<reference evidence="7 8" key="1">
    <citation type="submission" date="2021-05" db="EMBL/GenBank/DDBJ databases">
        <title>Phylogenetic classification of ten novel species belonging to the genus Bifidobacterium comprising B. colchicus sp. nov., B. abeli sp. nov., B. bicoloris sp. nov., B. guerezis sp. nov., B. rosaliae sp. nov., B. santillanensis sp. nov., B. argentati sp. nov., B. amazzoni sp. nov., B. pluviali sp. nov., and B. pinnaculum sp. nov.</title>
        <authorList>
            <person name="Lugli G.A."/>
            <person name="Ruiz Garcia L."/>
            <person name="Margolles A."/>
            <person name="Ventura M."/>
        </authorList>
    </citation>
    <scope>NUCLEOTIDE SEQUENCE [LARGE SCALE GENOMIC DNA]</scope>
    <source>
        <strain evidence="7 8">82T10</strain>
    </source>
</reference>
<feature type="region of interest" description="Disordered" evidence="3">
    <location>
        <begin position="562"/>
        <end position="615"/>
    </location>
</feature>
<evidence type="ECO:0000256" key="1">
    <source>
        <dbReference type="ARBA" id="ARBA00022801"/>
    </source>
</evidence>
<dbReference type="PROSITE" id="PS51192">
    <property type="entry name" value="HELICASE_ATP_BIND_1"/>
    <property type="match status" value="1"/>
</dbReference>
<dbReference type="InterPro" id="IPR050496">
    <property type="entry name" value="SNF2_RAD54_helicase_repair"/>
</dbReference>
<keyword evidence="2" id="KW-0479">Metal-binding</keyword>
<keyword evidence="7" id="KW-0347">Helicase</keyword>
<dbReference type="Proteomes" id="UP000700815">
    <property type="component" value="Unassembled WGS sequence"/>
</dbReference>
<feature type="compositionally biased region" description="Low complexity" evidence="3">
    <location>
        <begin position="1229"/>
        <end position="1239"/>
    </location>
</feature>
<feature type="region of interest" description="Disordered" evidence="3">
    <location>
        <begin position="1229"/>
        <end position="1256"/>
    </location>
</feature>
<comment type="caution">
    <text evidence="7">The sequence shown here is derived from an EMBL/GenBank/DDBJ whole genome shotgun (WGS) entry which is preliminary data.</text>
</comment>
<dbReference type="PANTHER" id="PTHR45629:SF7">
    <property type="entry name" value="DNA EXCISION REPAIR PROTEIN ERCC-6-RELATED"/>
    <property type="match status" value="1"/>
</dbReference>
<dbReference type="InterPro" id="IPR007527">
    <property type="entry name" value="Znf_SWIM"/>
</dbReference>
<proteinExistence type="predicted"/>
<dbReference type="InterPro" id="IPR013663">
    <property type="entry name" value="Helicase_SWF/SNF/SWI_bac"/>
</dbReference>
<dbReference type="InterPro" id="IPR014001">
    <property type="entry name" value="Helicase_ATP-bd"/>
</dbReference>